<evidence type="ECO:0000256" key="4">
    <source>
        <dbReference type="ARBA" id="ARBA00022989"/>
    </source>
</evidence>
<feature type="compositionally biased region" description="Basic and acidic residues" evidence="6">
    <location>
        <begin position="374"/>
        <end position="384"/>
    </location>
</feature>
<evidence type="ECO:0000313" key="9">
    <source>
        <dbReference type="Proteomes" id="UP000315395"/>
    </source>
</evidence>
<feature type="transmembrane region" description="Helical" evidence="7">
    <location>
        <begin position="102"/>
        <end position="122"/>
    </location>
</feature>
<feature type="transmembrane region" description="Helical" evidence="7">
    <location>
        <begin position="64"/>
        <end position="82"/>
    </location>
</feature>
<dbReference type="OrthoDB" id="5182677at2"/>
<evidence type="ECO:0000256" key="3">
    <source>
        <dbReference type="ARBA" id="ARBA00022692"/>
    </source>
</evidence>
<keyword evidence="3 7" id="KW-0812">Transmembrane</keyword>
<feature type="transmembrane region" description="Helical" evidence="7">
    <location>
        <begin position="22"/>
        <end position="44"/>
    </location>
</feature>
<feature type="transmembrane region" description="Helical" evidence="7">
    <location>
        <begin position="241"/>
        <end position="260"/>
    </location>
</feature>
<gene>
    <name evidence="8" type="ORF">FNH13_05980</name>
</gene>
<evidence type="ECO:0000256" key="1">
    <source>
        <dbReference type="ARBA" id="ARBA00004651"/>
    </source>
</evidence>
<dbReference type="PANTHER" id="PTHR39087:SF2">
    <property type="entry name" value="UPF0104 MEMBRANE PROTEIN MJ1595"/>
    <property type="match status" value="1"/>
</dbReference>
<evidence type="ECO:0000256" key="7">
    <source>
        <dbReference type="SAM" id="Phobius"/>
    </source>
</evidence>
<dbReference type="InterPro" id="IPR022791">
    <property type="entry name" value="L-PG_synthase/AglD"/>
</dbReference>
<keyword evidence="9" id="KW-1185">Reference proteome</keyword>
<organism evidence="8 9">
    <name type="scientific">Ornithinimicrobium ciconiae</name>
    <dbReference type="NCBI Taxonomy" id="2594265"/>
    <lineage>
        <taxon>Bacteria</taxon>
        <taxon>Bacillati</taxon>
        <taxon>Actinomycetota</taxon>
        <taxon>Actinomycetes</taxon>
        <taxon>Micrococcales</taxon>
        <taxon>Ornithinimicrobiaceae</taxon>
        <taxon>Ornithinimicrobium</taxon>
    </lineage>
</organism>
<dbReference type="Proteomes" id="UP000315395">
    <property type="component" value="Chromosome"/>
</dbReference>
<dbReference type="EMBL" id="CP041616">
    <property type="protein sequence ID" value="QDO87949.1"/>
    <property type="molecule type" value="Genomic_DNA"/>
</dbReference>
<proteinExistence type="predicted"/>
<evidence type="ECO:0000256" key="5">
    <source>
        <dbReference type="ARBA" id="ARBA00023136"/>
    </source>
</evidence>
<dbReference type="RefSeq" id="WP_143782624.1">
    <property type="nucleotide sequence ID" value="NZ_CP041616.1"/>
</dbReference>
<feature type="transmembrane region" description="Helical" evidence="7">
    <location>
        <begin position="134"/>
        <end position="161"/>
    </location>
</feature>
<feature type="transmembrane region" description="Helical" evidence="7">
    <location>
        <begin position="280"/>
        <end position="308"/>
    </location>
</feature>
<evidence type="ECO:0000313" key="8">
    <source>
        <dbReference type="EMBL" id="QDO87949.1"/>
    </source>
</evidence>
<sequence length="391" mass="41460">MTSVGDESLPEPKLTRLGRREIIQSLLGFAIALALLIFGMPLVVDTTWTQIGTQLSMVGWEASAVMLGLMLVGLYCYTLTLIGSLPGLSHVRALMVNAAGSMVSNILPGGGAVGVAISYVMYRSWGFSRSNISTSLVVTGVWNILARVALPVLGMAVVIWGPVEAPTAIIAVSVIAGAAGTGLIVLFALAIYSDRVSTFLGHLISKLLRPFSKKIRSGVDMDRIIQDQRARMSTVVGKHSIKMTLGLVGMFGFFFILYWVASRTVGLGLPVYMLFAAYAFRQFLTVIAITPGGLGITEVGTAGILVAFGGDPGAASAAALLYAIFTNLLSVPLGLAAWGIWWFGPKNTSRAAGQLKRNLAPKDPASPSDQARPAQHETHQDPHPRPQQPSA</sequence>
<protein>
    <submittedName>
        <fullName evidence="8">Flippase-like domain-containing protein</fullName>
    </submittedName>
</protein>
<dbReference type="KEGG" id="orz:FNH13_05980"/>
<dbReference type="PANTHER" id="PTHR39087">
    <property type="entry name" value="UPF0104 MEMBRANE PROTEIN MJ1595"/>
    <property type="match status" value="1"/>
</dbReference>
<evidence type="ECO:0000256" key="2">
    <source>
        <dbReference type="ARBA" id="ARBA00022475"/>
    </source>
</evidence>
<keyword evidence="5 7" id="KW-0472">Membrane</keyword>
<feature type="region of interest" description="Disordered" evidence="6">
    <location>
        <begin position="353"/>
        <end position="391"/>
    </location>
</feature>
<keyword evidence="4 7" id="KW-1133">Transmembrane helix</keyword>
<comment type="subcellular location">
    <subcellularLocation>
        <location evidence="1">Cell membrane</location>
        <topology evidence="1">Multi-pass membrane protein</topology>
    </subcellularLocation>
</comment>
<feature type="transmembrane region" description="Helical" evidence="7">
    <location>
        <begin position="167"/>
        <end position="192"/>
    </location>
</feature>
<name>A0A516G8U4_9MICO</name>
<evidence type="ECO:0000256" key="6">
    <source>
        <dbReference type="SAM" id="MobiDB-lite"/>
    </source>
</evidence>
<accession>A0A516G8U4</accession>
<feature type="transmembrane region" description="Helical" evidence="7">
    <location>
        <begin position="320"/>
        <end position="344"/>
    </location>
</feature>
<dbReference type="GO" id="GO:0005886">
    <property type="term" value="C:plasma membrane"/>
    <property type="evidence" value="ECO:0007669"/>
    <property type="project" value="UniProtKB-SubCell"/>
</dbReference>
<dbReference type="Pfam" id="PF03706">
    <property type="entry name" value="LPG_synthase_TM"/>
    <property type="match status" value="1"/>
</dbReference>
<keyword evidence="2" id="KW-1003">Cell membrane</keyword>
<reference evidence="8 9" key="1">
    <citation type="submission" date="2019-07" db="EMBL/GenBank/DDBJ databases">
        <title>complete genome sequencing of Ornithinimicrobium sp. H23M54.</title>
        <authorList>
            <person name="Bae J.-W."/>
            <person name="Lee S.-Y."/>
        </authorList>
    </citation>
    <scope>NUCLEOTIDE SEQUENCE [LARGE SCALE GENOMIC DNA]</scope>
    <source>
        <strain evidence="8 9">H23M54</strain>
    </source>
</reference>
<dbReference type="AlphaFoldDB" id="A0A516G8U4"/>